<keyword evidence="4" id="KW-0732">Signal</keyword>
<dbReference type="PANTHER" id="PTHR10913">
    <property type="entry name" value="FOLLISTATIN-RELATED"/>
    <property type="match status" value="1"/>
</dbReference>
<feature type="domain" description="Kazal-like" evidence="5">
    <location>
        <begin position="127"/>
        <end position="177"/>
    </location>
</feature>
<dbReference type="InterPro" id="IPR002350">
    <property type="entry name" value="Kazal_dom"/>
</dbReference>
<accession>A0A067BVC9</accession>
<dbReference type="GeneID" id="24137970"/>
<evidence type="ECO:0000256" key="2">
    <source>
        <dbReference type="ARBA" id="ARBA00022900"/>
    </source>
</evidence>
<dbReference type="VEuPathDB" id="FungiDB:SPRG_16334"/>
<keyword evidence="3" id="KW-1015">Disulfide bond</keyword>
<reference evidence="6 7" key="1">
    <citation type="journal article" date="2013" name="PLoS Genet.">
        <title>Distinctive expansion of potential virulence genes in the genome of the oomycete fish pathogen Saprolegnia parasitica.</title>
        <authorList>
            <person name="Jiang R.H."/>
            <person name="de Bruijn I."/>
            <person name="Haas B.J."/>
            <person name="Belmonte R."/>
            <person name="Lobach L."/>
            <person name="Christie J."/>
            <person name="van den Ackerveken G."/>
            <person name="Bottin A."/>
            <person name="Bulone V."/>
            <person name="Diaz-Moreno S.M."/>
            <person name="Dumas B."/>
            <person name="Fan L."/>
            <person name="Gaulin E."/>
            <person name="Govers F."/>
            <person name="Grenville-Briggs L.J."/>
            <person name="Horner N.R."/>
            <person name="Levin J.Z."/>
            <person name="Mammella M."/>
            <person name="Meijer H.J."/>
            <person name="Morris P."/>
            <person name="Nusbaum C."/>
            <person name="Oome S."/>
            <person name="Phillips A.J."/>
            <person name="van Rooyen D."/>
            <person name="Rzeszutek E."/>
            <person name="Saraiva M."/>
            <person name="Secombes C.J."/>
            <person name="Seidl M.F."/>
            <person name="Snel B."/>
            <person name="Stassen J.H."/>
            <person name="Sykes S."/>
            <person name="Tripathy S."/>
            <person name="van den Berg H."/>
            <person name="Vega-Arreguin J.C."/>
            <person name="Wawra S."/>
            <person name="Young S.K."/>
            <person name="Zeng Q."/>
            <person name="Dieguez-Uribeondo J."/>
            <person name="Russ C."/>
            <person name="Tyler B.M."/>
            <person name="van West P."/>
        </authorList>
    </citation>
    <scope>NUCLEOTIDE SEQUENCE [LARGE SCALE GENOMIC DNA]</scope>
    <source>
        <strain evidence="6 7">CBS 223.65</strain>
    </source>
</reference>
<dbReference type="AlphaFoldDB" id="A0A067BVC9"/>
<feature type="domain" description="Kazal-like" evidence="5">
    <location>
        <begin position="73"/>
        <end position="124"/>
    </location>
</feature>
<evidence type="ECO:0000256" key="3">
    <source>
        <dbReference type="ARBA" id="ARBA00023157"/>
    </source>
</evidence>
<dbReference type="KEGG" id="spar:SPRG_16334"/>
<dbReference type="Gene3D" id="3.30.60.30">
    <property type="match status" value="4"/>
</dbReference>
<feature type="chain" id="PRO_5001633750" description="Kazal-like domain-containing protein" evidence="4">
    <location>
        <begin position="24"/>
        <end position="223"/>
    </location>
</feature>
<dbReference type="CDD" id="cd00104">
    <property type="entry name" value="KAZAL_FS"/>
    <property type="match status" value="4"/>
</dbReference>
<dbReference type="PROSITE" id="PS51465">
    <property type="entry name" value="KAZAL_2"/>
    <property type="match status" value="4"/>
</dbReference>
<dbReference type="RefSeq" id="XP_012211064.1">
    <property type="nucleotide sequence ID" value="XM_012355674.1"/>
</dbReference>
<feature type="domain" description="Kazal-like" evidence="5">
    <location>
        <begin position="178"/>
        <end position="223"/>
    </location>
</feature>
<keyword evidence="1" id="KW-0646">Protease inhibitor</keyword>
<proteinExistence type="predicted"/>
<dbReference type="EMBL" id="KK583473">
    <property type="protein sequence ID" value="KDO18231.1"/>
    <property type="molecule type" value="Genomic_DNA"/>
</dbReference>
<dbReference type="Pfam" id="PF00050">
    <property type="entry name" value="Kazal_1"/>
    <property type="match status" value="2"/>
</dbReference>
<sequence length="223" mass="24180">MVASIYSTLLAAACAASTVVSLSAPTDCPITVCPMYYQPVCGSDRVTYSNKCELEVAACKTPGLIMANATVCGWEAAECPRYCLEIYRPVCGSDGKTYSNECELNIAACKNPSLTRVRDGPCKLPTPTPKPACPDACHKMYEPVCGSNWVTYANKCLLEAAQCRNPSILLAATGDCKCNYACMRSYDPICASDKRTYSNWCEFSKAVCKQPELTFRSIGVCKK</sequence>
<protein>
    <recommendedName>
        <fullName evidence="5">Kazal-like domain-containing protein</fullName>
    </recommendedName>
</protein>
<dbReference type="GO" id="GO:0005576">
    <property type="term" value="C:extracellular region"/>
    <property type="evidence" value="ECO:0007669"/>
    <property type="project" value="TreeGrafter"/>
</dbReference>
<dbReference type="SMART" id="SM00280">
    <property type="entry name" value="KAZAL"/>
    <property type="match status" value="4"/>
</dbReference>
<feature type="signal peptide" evidence="4">
    <location>
        <begin position="1"/>
        <end position="23"/>
    </location>
</feature>
<evidence type="ECO:0000313" key="6">
    <source>
        <dbReference type="EMBL" id="KDO18231.1"/>
    </source>
</evidence>
<dbReference type="Proteomes" id="UP000030745">
    <property type="component" value="Unassembled WGS sequence"/>
</dbReference>
<organism evidence="6 7">
    <name type="scientific">Saprolegnia parasitica (strain CBS 223.65)</name>
    <dbReference type="NCBI Taxonomy" id="695850"/>
    <lineage>
        <taxon>Eukaryota</taxon>
        <taxon>Sar</taxon>
        <taxon>Stramenopiles</taxon>
        <taxon>Oomycota</taxon>
        <taxon>Saprolegniomycetes</taxon>
        <taxon>Saprolegniales</taxon>
        <taxon>Saprolegniaceae</taxon>
        <taxon>Saprolegnia</taxon>
    </lineage>
</organism>
<name>A0A067BVC9_SAPPC</name>
<dbReference type="Pfam" id="PF07648">
    <property type="entry name" value="Kazal_2"/>
    <property type="match status" value="2"/>
</dbReference>
<keyword evidence="7" id="KW-1185">Reference proteome</keyword>
<evidence type="ECO:0000259" key="5">
    <source>
        <dbReference type="PROSITE" id="PS51465"/>
    </source>
</evidence>
<evidence type="ECO:0000313" key="7">
    <source>
        <dbReference type="Proteomes" id="UP000030745"/>
    </source>
</evidence>
<dbReference type="STRING" id="695850.A0A067BVC9"/>
<dbReference type="OrthoDB" id="60813at2759"/>
<dbReference type="PANTHER" id="PTHR10913:SF45">
    <property type="entry name" value="FOLLISTATIN, ISOFORM A-RELATED"/>
    <property type="match status" value="1"/>
</dbReference>
<dbReference type="OMA" id="KMANCAA"/>
<evidence type="ECO:0000256" key="1">
    <source>
        <dbReference type="ARBA" id="ARBA00022690"/>
    </source>
</evidence>
<dbReference type="InterPro" id="IPR050653">
    <property type="entry name" value="Prot_Inhib_GrowthFact_Antg"/>
</dbReference>
<keyword evidence="2" id="KW-0722">Serine protease inhibitor</keyword>
<dbReference type="SUPFAM" id="SSF100895">
    <property type="entry name" value="Kazal-type serine protease inhibitors"/>
    <property type="match status" value="4"/>
</dbReference>
<feature type="domain" description="Kazal-like" evidence="5">
    <location>
        <begin position="22"/>
        <end position="72"/>
    </location>
</feature>
<evidence type="ECO:0000256" key="4">
    <source>
        <dbReference type="SAM" id="SignalP"/>
    </source>
</evidence>
<dbReference type="InterPro" id="IPR036058">
    <property type="entry name" value="Kazal_dom_sf"/>
</dbReference>
<gene>
    <name evidence="6" type="ORF">SPRG_16334</name>
</gene>